<organism evidence="2 3">
    <name type="scientific">Dryococelus australis</name>
    <dbReference type="NCBI Taxonomy" id="614101"/>
    <lineage>
        <taxon>Eukaryota</taxon>
        <taxon>Metazoa</taxon>
        <taxon>Ecdysozoa</taxon>
        <taxon>Arthropoda</taxon>
        <taxon>Hexapoda</taxon>
        <taxon>Insecta</taxon>
        <taxon>Pterygota</taxon>
        <taxon>Neoptera</taxon>
        <taxon>Polyneoptera</taxon>
        <taxon>Phasmatodea</taxon>
        <taxon>Verophasmatodea</taxon>
        <taxon>Anareolatae</taxon>
        <taxon>Phasmatidae</taxon>
        <taxon>Eurycanthinae</taxon>
        <taxon>Dryococelus</taxon>
    </lineage>
</organism>
<evidence type="ECO:0000313" key="2">
    <source>
        <dbReference type="EMBL" id="KAJ8869935.1"/>
    </source>
</evidence>
<name>A0ABQ9GBZ5_9NEOP</name>
<feature type="region of interest" description="Disordered" evidence="1">
    <location>
        <begin position="266"/>
        <end position="358"/>
    </location>
</feature>
<feature type="compositionally biased region" description="Basic residues" evidence="1">
    <location>
        <begin position="496"/>
        <end position="507"/>
    </location>
</feature>
<feature type="region of interest" description="Disordered" evidence="1">
    <location>
        <begin position="102"/>
        <end position="124"/>
    </location>
</feature>
<feature type="compositionally biased region" description="Basic and acidic residues" evidence="1">
    <location>
        <begin position="8"/>
        <end position="18"/>
    </location>
</feature>
<sequence length="1056" mass="115265">MFSGGVVREGRGAERTGVRENSYARMSSPLPRALDSRSPRATEKRIKRAERKWIEEPRRPARYLWRIFILLPVGEIVSYFTELCSLINIILQMCTLLRVEQGREEGPDSRVTSPRTPSPDSRPSFPMICFMENGLSNSSIWGPAHCSGRPTRGRPTGASVTRRGVSRPVAGHASHWPKASHGGGSEGAVTRPGACVELAKGGGSAARENRHVLVEVIQPGGGDSGETARQKIPPSVDRPFSPPTQSEGLRRGVTSLVGREQCRLERKLNNSFSPGAELRQHDLETRRRQRNPARRGSRHESTELRDREGRETRTVAVPGAAEGRSLTPPPCPSPFTRDCPTPRGTPKQDGLTQEARAGRKTYVLFTSGRPSGLEYKHRSVHVAAAARVMKKIPAPAAAAPGGGDGARDGPQQPEQRVQPRADVEPATPPARSLTAADAMLHHVRAACAAPAAAARSPLPVLLAAAARHAAAANLLLRRQHPAARVRAARGGGAAPPHHRRRRPRRRLPAAVPAARGVAAAAACGHGRRQPAAVARLQHAVVVVGRARGQGGPAYKRTHAVACLGLLHALLGPTLLRIGAALSEHEAEEYPGRILNTHSHCCFLLFTGSQLNEAYLKNCRPITTVGDKNKCLESTSPPNEYAKYSWLYLQHNQSNYYDGLALYYEIFIMQNTITTEYARIRCDVLWCNFMDFVKLSFHEAEEFPGSRTSAGLHENSVSLCLREAEEYHGSRTSAALASEKFGVITSVPKSFHQQKKYEYTVDFNAISTHQQFAYCHWWRLLEKAFSYLTGTLRVRQHRHGSYVIRVQTVKSYQKINLANQDRRQAPIGKRRTAMLRASNALLLACVFGVTLPTQATVSLLYFLNTYYVPSTWLRGRGGVVVRLLASHLAEPGLVPSGVAFGFSHGGIVPDDASVRRVFSGISLFLTPLHSGAAPYSPRITLIDSQDLDVTCQAAAHPIAYLSSYAIANQTKDPVLESRATCQFMCTPTSDGFLGNLPLSPPLHSGAAPFSSHFTLIGSQYVVVKSRPNHSQPLHGGRGEWANVPTLCTQYTAAIDVE</sequence>
<evidence type="ECO:0000313" key="3">
    <source>
        <dbReference type="Proteomes" id="UP001159363"/>
    </source>
</evidence>
<feature type="compositionally biased region" description="Basic residues" evidence="1">
    <location>
        <begin position="287"/>
        <end position="297"/>
    </location>
</feature>
<gene>
    <name evidence="2" type="ORF">PR048_028946</name>
</gene>
<feature type="region of interest" description="Disordered" evidence="1">
    <location>
        <begin position="395"/>
        <end position="430"/>
    </location>
</feature>
<feature type="compositionally biased region" description="Low complexity" evidence="1">
    <location>
        <begin position="109"/>
        <end position="124"/>
    </location>
</feature>
<feature type="region of interest" description="Disordered" evidence="1">
    <location>
        <begin position="144"/>
        <end position="188"/>
    </location>
</feature>
<dbReference type="EMBL" id="JARBHB010000013">
    <property type="protein sequence ID" value="KAJ8869935.1"/>
    <property type="molecule type" value="Genomic_DNA"/>
</dbReference>
<reference evidence="2 3" key="1">
    <citation type="submission" date="2023-02" db="EMBL/GenBank/DDBJ databases">
        <title>LHISI_Scaffold_Assembly.</title>
        <authorList>
            <person name="Stuart O.P."/>
            <person name="Cleave R."/>
            <person name="Magrath M.J.L."/>
            <person name="Mikheyev A.S."/>
        </authorList>
    </citation>
    <scope>NUCLEOTIDE SEQUENCE [LARGE SCALE GENOMIC DNA]</scope>
    <source>
        <strain evidence="2">Daus_M_001</strain>
        <tissue evidence="2">Leg muscle</tissue>
    </source>
</reference>
<evidence type="ECO:0000256" key="1">
    <source>
        <dbReference type="SAM" id="MobiDB-lite"/>
    </source>
</evidence>
<feature type="compositionally biased region" description="Basic and acidic residues" evidence="1">
    <location>
        <begin position="298"/>
        <end position="313"/>
    </location>
</feature>
<feature type="compositionally biased region" description="Basic and acidic residues" evidence="1">
    <location>
        <begin position="34"/>
        <end position="44"/>
    </location>
</feature>
<dbReference type="Proteomes" id="UP001159363">
    <property type="component" value="Chromosome 12"/>
</dbReference>
<accession>A0ABQ9GBZ5</accession>
<proteinExistence type="predicted"/>
<protein>
    <submittedName>
        <fullName evidence="2">Uncharacterized protein</fullName>
    </submittedName>
</protein>
<feature type="region of interest" description="Disordered" evidence="1">
    <location>
        <begin position="218"/>
        <end position="253"/>
    </location>
</feature>
<feature type="region of interest" description="Disordered" evidence="1">
    <location>
        <begin position="1"/>
        <end position="45"/>
    </location>
</feature>
<keyword evidence="3" id="KW-1185">Reference proteome</keyword>
<feature type="region of interest" description="Disordered" evidence="1">
    <location>
        <begin position="485"/>
        <end position="511"/>
    </location>
</feature>
<comment type="caution">
    <text evidence="2">The sequence shown here is derived from an EMBL/GenBank/DDBJ whole genome shotgun (WGS) entry which is preliminary data.</text>
</comment>